<feature type="chain" id="PRO_5047295160" evidence="2">
    <location>
        <begin position="32"/>
        <end position="905"/>
    </location>
</feature>
<gene>
    <name evidence="4" type="ORF">PTZ04_18595</name>
</gene>
<dbReference type="InterPro" id="IPR016134">
    <property type="entry name" value="Dockerin_dom"/>
</dbReference>
<name>A0ABT5UUC1_EUBLI</name>
<comment type="caution">
    <text evidence="4">The sequence shown here is derived from an EMBL/GenBank/DDBJ whole genome shotgun (WGS) entry which is preliminary data.</text>
</comment>
<dbReference type="SUPFAM" id="SSF63446">
    <property type="entry name" value="Type I dockerin domain"/>
    <property type="match status" value="1"/>
</dbReference>
<dbReference type="PROSITE" id="PS51766">
    <property type="entry name" value="DOCKERIN"/>
    <property type="match status" value="1"/>
</dbReference>
<feature type="domain" description="Dockerin" evidence="3">
    <location>
        <begin position="834"/>
        <end position="902"/>
    </location>
</feature>
<accession>A0ABT5UUC1</accession>
<dbReference type="Pfam" id="PF00404">
    <property type="entry name" value="Dockerin_1"/>
    <property type="match status" value="1"/>
</dbReference>
<proteinExistence type="predicted"/>
<dbReference type="CDD" id="cd14256">
    <property type="entry name" value="Dockerin_I"/>
    <property type="match status" value="1"/>
</dbReference>
<evidence type="ECO:0000256" key="2">
    <source>
        <dbReference type="SAM" id="SignalP"/>
    </source>
</evidence>
<reference evidence="4 5" key="1">
    <citation type="submission" date="2023-02" db="EMBL/GenBank/DDBJ databases">
        <title>Comparative genome analysis of Eubacterium limosum species.</title>
        <authorList>
            <person name="Bak J.E."/>
        </authorList>
    </citation>
    <scope>NUCLEOTIDE SEQUENCE [LARGE SCALE GENOMIC DNA]</scope>
    <source>
        <strain evidence="4 5">KGMB01548</strain>
    </source>
</reference>
<evidence type="ECO:0000313" key="5">
    <source>
        <dbReference type="Proteomes" id="UP001215087"/>
    </source>
</evidence>
<feature type="signal peptide" evidence="2">
    <location>
        <begin position="1"/>
        <end position="31"/>
    </location>
</feature>
<dbReference type="InterPro" id="IPR036439">
    <property type="entry name" value="Dockerin_dom_sf"/>
</dbReference>
<organism evidence="4 5">
    <name type="scientific">Eubacterium limosum</name>
    <dbReference type="NCBI Taxonomy" id="1736"/>
    <lineage>
        <taxon>Bacteria</taxon>
        <taxon>Bacillati</taxon>
        <taxon>Bacillota</taxon>
        <taxon>Clostridia</taxon>
        <taxon>Eubacteriales</taxon>
        <taxon>Eubacteriaceae</taxon>
        <taxon>Eubacterium</taxon>
    </lineage>
</organism>
<keyword evidence="5" id="KW-1185">Reference proteome</keyword>
<dbReference type="Gene3D" id="2.160.20.110">
    <property type="match status" value="1"/>
</dbReference>
<evidence type="ECO:0000259" key="3">
    <source>
        <dbReference type="PROSITE" id="PS51766"/>
    </source>
</evidence>
<feature type="region of interest" description="Disordered" evidence="1">
    <location>
        <begin position="35"/>
        <end position="64"/>
    </location>
</feature>
<dbReference type="Proteomes" id="UP001215087">
    <property type="component" value="Unassembled WGS sequence"/>
</dbReference>
<dbReference type="Gene3D" id="1.10.1330.10">
    <property type="entry name" value="Dockerin domain"/>
    <property type="match status" value="1"/>
</dbReference>
<keyword evidence="2" id="KW-0732">Signal</keyword>
<dbReference type="RefSeq" id="WP_227208753.1">
    <property type="nucleotide sequence ID" value="NZ_JAJCLO010000014.1"/>
</dbReference>
<sequence>MKQKTKGLRKLVTALLILAFVFGSLPAASFAQEAHQASDTPVSQDSDWSGGEEEKPQPTLSKDSAGNYLVASVDDLNTLRSDLQNGADYAFEMVLLTKDIDLNEGTLKSYASHSASTLGSEHVFNGCFNGQGHTISNYKDAKSGLFDKIGPSGSVGNLILDVTVAQIGGLKLNAYTGLIADTVEGRVSRCQVAGTVTVNNAYFNGNLGGLVGTASQGRVLNSHSDVNFAGTNSAGATVSGLAYNGTISDSYYYGTIDGVFKAVYPVMQSGSAENTFYNQNGIASSHISDATIGQNLPKAMFKTASYFTNAGWDFEKCWKMGDAKPELDFEKNTSLNKQIKVGLDIRLKTRTYDANTADHNVKTEIESITPVISNAQPGENPYNLKIEYQLKEGTTPTYVGMMGENVRGAVEFESLKAVWDENDEVDYAVPDTKTWWAYGSYLEDGNKTVDRAAEIAKAKDACDIVMNYSFNYYLNGDLSEKTASKAINESWLPFTAARNGYQVSEATWDAVYQAYVKKYENLKAQGKESDFAQSEVAKDALAITAMGYDARNVGGYDLIDIVTSDKSKSDGYFSGQTAFFAFNSQDYKGNYDFDQDAYIHELAILKNVDQEGNPLNPDMTQDMWSMKIQPVATYYNAGATESDAFYDAKVCIEDALQRIEKSQTCLGSVWGGFEAKSSISGYDINNPWTNAQAQILVALSGVDPFQERFVKNGNTLLEGTFQFIDFENRTVSKTINYEPPQLARALNAIARSAGGETSIFDCTDVVSTVPINNAIMDLPQPDEIYKGNAAAVQSKITEIESEMSKLNTSQKSSMTDGLKKIETLKEALINPPESLVKLGDVNNDGSIDAQDATLVLKHDAEIAPLTENEAKAADVNNDGAIDAQDATLILKYDAEIISDFDEGIK</sequence>
<dbReference type="EMBL" id="JAQSVD010000013">
    <property type="protein sequence ID" value="MDE1472268.1"/>
    <property type="molecule type" value="Genomic_DNA"/>
</dbReference>
<evidence type="ECO:0000256" key="1">
    <source>
        <dbReference type="SAM" id="MobiDB-lite"/>
    </source>
</evidence>
<protein>
    <submittedName>
        <fullName evidence="4">Dockerin type I repeat-containing protein</fullName>
    </submittedName>
</protein>
<feature type="compositionally biased region" description="Polar residues" evidence="1">
    <location>
        <begin position="35"/>
        <end position="47"/>
    </location>
</feature>
<dbReference type="InterPro" id="IPR002105">
    <property type="entry name" value="Dockerin_1_rpt"/>
</dbReference>
<evidence type="ECO:0000313" key="4">
    <source>
        <dbReference type="EMBL" id="MDE1472268.1"/>
    </source>
</evidence>